<dbReference type="Pfam" id="PF14355">
    <property type="entry name" value="Abi_C"/>
    <property type="match status" value="1"/>
</dbReference>
<accession>A0A139STJ3</accession>
<dbReference type="Proteomes" id="UP000070058">
    <property type="component" value="Unassembled WGS sequence"/>
</dbReference>
<dbReference type="OrthoDB" id="1551470at2"/>
<dbReference type="RefSeq" id="WP_068628490.1">
    <property type="nucleotide sequence ID" value="NZ_LSZQ01000011.1"/>
</dbReference>
<evidence type="ECO:0000259" key="1">
    <source>
        <dbReference type="Pfam" id="PF14355"/>
    </source>
</evidence>
<evidence type="ECO:0000313" key="3">
    <source>
        <dbReference type="Proteomes" id="UP000070058"/>
    </source>
</evidence>
<dbReference type="AlphaFoldDB" id="A0A139STJ3"/>
<feature type="domain" description="Abortive infection protein-like C-terminal" evidence="1">
    <location>
        <begin position="193"/>
        <end position="250"/>
    </location>
</feature>
<reference evidence="3" key="1">
    <citation type="submission" date="2016-02" db="EMBL/GenBank/DDBJ databases">
        <authorList>
            <person name="Sanders J.G."/>
            <person name="Lin J.Y."/>
            <person name="Wertz J.T."/>
            <person name="Russell J.A."/>
            <person name="Moreau C.S."/>
            <person name="Powell S."/>
        </authorList>
    </citation>
    <scope>NUCLEOTIDE SEQUENCE [LARGE SCALE GENOMIC DNA]</scope>
    <source>
        <strain evidence="3">CAG34</strain>
    </source>
</reference>
<organism evidence="2 3">
    <name type="scientific">Cephaloticoccus primus</name>
    <dbReference type="NCBI Taxonomy" id="1548207"/>
    <lineage>
        <taxon>Bacteria</taxon>
        <taxon>Pseudomonadati</taxon>
        <taxon>Verrucomicrobiota</taxon>
        <taxon>Opitutia</taxon>
        <taxon>Opitutales</taxon>
        <taxon>Opitutaceae</taxon>
        <taxon>Cephaloticoccus</taxon>
    </lineage>
</organism>
<sequence length="265" mass="30579">MSDLAGNERNKLEKLFHMEDGYVLNFNDRSFRDFFEDYGVDIDGELYKRQGTSKANRLRTFWKVGENRVVGRVIEGLIEYGIDEQLWKSSPPALVESLIKDCKRISQRLLRDQIIAELDELAEVTNERNFELLAEEVRAAIEKRRPEVGLDRLHTYLIKFVRMGCGLYGISFTRNEAIHCIVGKYIKVLRGGGCFESGMAESILSSTISVFDKFNDVRNNRSLAHDNPVLNSEESLLIFNYVTATIRFIWRVDPKIKEATEQRKA</sequence>
<proteinExistence type="predicted"/>
<keyword evidence="3" id="KW-1185">Reference proteome</keyword>
<protein>
    <submittedName>
        <fullName evidence="2">Abortive infection family protein</fullName>
    </submittedName>
</protein>
<dbReference type="InterPro" id="IPR026001">
    <property type="entry name" value="Abi-like_C"/>
</dbReference>
<comment type="caution">
    <text evidence="2">The sequence shown here is derived from an EMBL/GenBank/DDBJ whole genome shotgun (WGS) entry which is preliminary data.</text>
</comment>
<name>A0A139STJ3_9BACT</name>
<gene>
    <name evidence="2" type="ORF">AXK11_01725</name>
</gene>
<dbReference type="EMBL" id="LSZQ01000011">
    <property type="protein sequence ID" value="KXU37928.1"/>
    <property type="molecule type" value="Genomic_DNA"/>
</dbReference>
<evidence type="ECO:0000313" key="2">
    <source>
        <dbReference type="EMBL" id="KXU37928.1"/>
    </source>
</evidence>